<evidence type="ECO:0000256" key="7">
    <source>
        <dbReference type="SAM" id="Coils"/>
    </source>
</evidence>
<keyword evidence="3 8" id="KW-0812">Transmembrane</keyword>
<evidence type="ECO:0000256" key="2">
    <source>
        <dbReference type="ARBA" id="ARBA00022475"/>
    </source>
</evidence>
<protein>
    <submittedName>
        <fullName evidence="11">Flagellar motor protein MotA</fullName>
    </submittedName>
</protein>
<evidence type="ECO:0000256" key="4">
    <source>
        <dbReference type="ARBA" id="ARBA00022989"/>
    </source>
</evidence>
<evidence type="ECO:0000313" key="11">
    <source>
        <dbReference type="EMBL" id="PNI04099.1"/>
    </source>
</evidence>
<evidence type="ECO:0000259" key="10">
    <source>
        <dbReference type="Pfam" id="PF01618"/>
    </source>
</evidence>
<comment type="subcellular location">
    <subcellularLocation>
        <location evidence="1">Cell membrane</location>
        <topology evidence="1">Multi-pass membrane protein</topology>
    </subcellularLocation>
    <subcellularLocation>
        <location evidence="6">Membrane</location>
        <topology evidence="6">Multi-pass membrane protein</topology>
    </subcellularLocation>
</comment>
<feature type="domain" description="MotA/TolQ/ExbB proton channel" evidence="10">
    <location>
        <begin position="320"/>
        <end position="428"/>
    </location>
</feature>
<evidence type="ECO:0000256" key="8">
    <source>
        <dbReference type="SAM" id="Phobius"/>
    </source>
</evidence>
<keyword evidence="6" id="KW-0653">Protein transport</keyword>
<evidence type="ECO:0000256" key="3">
    <source>
        <dbReference type="ARBA" id="ARBA00022692"/>
    </source>
</evidence>
<keyword evidence="7" id="KW-0175">Coiled coil</keyword>
<evidence type="ECO:0000256" key="5">
    <source>
        <dbReference type="ARBA" id="ARBA00023136"/>
    </source>
</evidence>
<keyword evidence="9" id="KW-0732">Signal</keyword>
<reference evidence="11 12" key="1">
    <citation type="submission" date="2018-01" db="EMBL/GenBank/DDBJ databases">
        <title>Draft genome sequences of six Vibrio diazotrophicus strains isolated from deep-sea sediments of the Baltic Sea.</title>
        <authorList>
            <person name="Castillo D."/>
            <person name="Vandieken V."/>
            <person name="Chiang O."/>
            <person name="Middelboe M."/>
        </authorList>
    </citation>
    <scope>NUCLEOTIDE SEQUENCE [LARGE SCALE GENOMIC DNA]</scope>
    <source>
        <strain evidence="11 12">60.27F</strain>
    </source>
</reference>
<keyword evidence="11" id="KW-0966">Cell projection</keyword>
<evidence type="ECO:0000256" key="1">
    <source>
        <dbReference type="ARBA" id="ARBA00004651"/>
    </source>
</evidence>
<organism evidence="11 12">
    <name type="scientific">Vibrio diazotrophicus</name>
    <dbReference type="NCBI Taxonomy" id="685"/>
    <lineage>
        <taxon>Bacteria</taxon>
        <taxon>Pseudomonadati</taxon>
        <taxon>Pseudomonadota</taxon>
        <taxon>Gammaproteobacteria</taxon>
        <taxon>Vibrionales</taxon>
        <taxon>Vibrionaceae</taxon>
        <taxon>Vibrio</taxon>
    </lineage>
</organism>
<name>A0A2J8I0N6_VIBDI</name>
<dbReference type="PANTHER" id="PTHR30625">
    <property type="entry name" value="PROTEIN TOLQ"/>
    <property type="match status" value="1"/>
</dbReference>
<evidence type="ECO:0000313" key="12">
    <source>
        <dbReference type="Proteomes" id="UP000236449"/>
    </source>
</evidence>
<keyword evidence="6" id="KW-0813">Transport</keyword>
<dbReference type="InterPro" id="IPR017270">
    <property type="entry name" value="MotA/TolQ/ExbB-rel"/>
</dbReference>
<evidence type="ECO:0000256" key="6">
    <source>
        <dbReference type="RuleBase" id="RU004057"/>
    </source>
</evidence>
<keyword evidence="11" id="KW-0282">Flagellum</keyword>
<dbReference type="GO" id="GO:0017038">
    <property type="term" value="P:protein import"/>
    <property type="evidence" value="ECO:0007669"/>
    <property type="project" value="TreeGrafter"/>
</dbReference>
<dbReference type="InterPro" id="IPR050790">
    <property type="entry name" value="ExbB/TolQ_transport"/>
</dbReference>
<feature type="signal peptide" evidence="9">
    <location>
        <begin position="1"/>
        <end position="23"/>
    </location>
</feature>
<sequence length="455" mass="48557">MNNKFAPLLCAALLIGANASAVAATDIVSQAKTENTVQRNHDAKREAEFKLTEQQLKDKKVQLMAKRNNLQSQADKLSAEFSKNEDSLARLEEKLRLETGSLGEIFGVVRQNAKEIQGDLSQSVTGVDRQTNAGVIEDIVAAKSLPSMTQLTGLWQAMQEQITASGETSTTNVTLIDGEGRKQTVQATRLGAFGLVSEQGYLQWNNGRKDAVAYSVQPENAPTLNSLKALENGNVSSVVMDPSHGILLEQLALTPTLEQRVEAGGVVGKIIIVLLAIGLVIALYRGGSLAIARQKISAQLKNPQQPGNNPLGRVLSVHDKEKHRSVEALELRLLEAVVDEQTGLEKGLSMLKLLAALAPMLGLLGTVTGMIETFQVITQFGNGDPKVMAGGISMALVTTVLGLVAAMPLLLAHNILSTQAENIRNILEKQGIGLVAEQAEHESSETGSAKMVNAA</sequence>
<dbReference type="AlphaFoldDB" id="A0A2J8I0N6"/>
<keyword evidence="11" id="KW-0969">Cilium</keyword>
<feature type="transmembrane region" description="Helical" evidence="8">
    <location>
        <begin position="353"/>
        <end position="371"/>
    </location>
</feature>
<dbReference type="RefSeq" id="WP_102966546.1">
    <property type="nucleotide sequence ID" value="NZ_POSK01000009.1"/>
</dbReference>
<keyword evidence="4 8" id="KW-1133">Transmembrane helix</keyword>
<dbReference type="Pfam" id="PF01618">
    <property type="entry name" value="MotA_ExbB"/>
    <property type="match status" value="1"/>
</dbReference>
<gene>
    <name evidence="11" type="ORF">C1N32_13960</name>
</gene>
<feature type="coiled-coil region" evidence="7">
    <location>
        <begin position="53"/>
        <end position="94"/>
    </location>
</feature>
<dbReference type="EMBL" id="POSK01000009">
    <property type="protein sequence ID" value="PNI04099.1"/>
    <property type="molecule type" value="Genomic_DNA"/>
</dbReference>
<dbReference type="OrthoDB" id="4045at2"/>
<dbReference type="InterPro" id="IPR002898">
    <property type="entry name" value="MotA_ExbB_proton_chnl"/>
</dbReference>
<accession>A0A2J8I0N6</accession>
<keyword evidence="2" id="KW-1003">Cell membrane</keyword>
<dbReference type="PIRSF" id="PIRSF037714">
    <property type="entry name" value="TolR"/>
    <property type="match status" value="1"/>
</dbReference>
<dbReference type="Proteomes" id="UP000236449">
    <property type="component" value="Unassembled WGS sequence"/>
</dbReference>
<dbReference type="GO" id="GO:0005886">
    <property type="term" value="C:plasma membrane"/>
    <property type="evidence" value="ECO:0007669"/>
    <property type="project" value="UniProtKB-SubCell"/>
</dbReference>
<comment type="similarity">
    <text evidence="6">Belongs to the exbB/tolQ family.</text>
</comment>
<feature type="chain" id="PRO_5014370264" evidence="9">
    <location>
        <begin position="24"/>
        <end position="455"/>
    </location>
</feature>
<keyword evidence="5 8" id="KW-0472">Membrane</keyword>
<proteinExistence type="inferred from homology"/>
<evidence type="ECO:0000256" key="9">
    <source>
        <dbReference type="SAM" id="SignalP"/>
    </source>
</evidence>
<dbReference type="PANTHER" id="PTHR30625:SF11">
    <property type="entry name" value="MOTA_TOLQ_EXBB PROTON CHANNEL DOMAIN-CONTAINING PROTEIN"/>
    <property type="match status" value="1"/>
</dbReference>
<comment type="caution">
    <text evidence="11">The sequence shown here is derived from an EMBL/GenBank/DDBJ whole genome shotgun (WGS) entry which is preliminary data.</text>
</comment>
<feature type="transmembrane region" description="Helical" evidence="8">
    <location>
        <begin position="391"/>
        <end position="412"/>
    </location>
</feature>
<feature type="transmembrane region" description="Helical" evidence="8">
    <location>
        <begin position="266"/>
        <end position="284"/>
    </location>
</feature>